<dbReference type="STRING" id="56107.Cylst_0404"/>
<dbReference type="PATRIC" id="fig|56107.3.peg.445"/>
<dbReference type="Gene3D" id="3.40.50.300">
    <property type="entry name" value="P-loop containing nucleotide triphosphate hydrolases"/>
    <property type="match status" value="1"/>
</dbReference>
<dbReference type="HOGENOM" id="CLU_766644_0_0_3"/>
<sequence length="356" mass="40596">MTNGSLSSNPFVAGGTIKDFRLFVGREDELQAIASRMIGVQPTSINIVGDQRIGKSSLLYHFWLTWQQRVQDSRRFAVIYLSLRDGDCQTEMGFYEAVAQGLSNSVSGWQNRLNHALKGKSLNRQGFSDAIKQWKQQGKLPVLCLDDFESLLKHPQEFDNGFYDNLRSLMDDNALMLVITSRKKLDVYGSEHRFVSGFFNIGHSIDLQELTTDEAIKLVRLSSGSINSLPVLSIDEQNHAQQWGKRHPYQLQLAGFYLVEARQQNKSVKWAKEHFDKQLANFQSNSKKQRSRWLRWVVRDMPVRLGSFTKFIGASVGEVTNWVMGIGILLLVILVFAGVLHWNDVRDFVIEKLGIK</sequence>
<accession>K9WSH7</accession>
<dbReference type="EMBL" id="CP003642">
    <property type="protein sequence ID" value="AFZ22754.1"/>
    <property type="molecule type" value="Genomic_DNA"/>
</dbReference>
<organism evidence="2 3">
    <name type="scientific">Cylindrospermum stagnale PCC 7417</name>
    <dbReference type="NCBI Taxonomy" id="56107"/>
    <lineage>
        <taxon>Bacteria</taxon>
        <taxon>Bacillati</taxon>
        <taxon>Cyanobacteriota</taxon>
        <taxon>Cyanophyceae</taxon>
        <taxon>Nostocales</taxon>
        <taxon>Nostocaceae</taxon>
        <taxon>Cylindrospermum</taxon>
    </lineage>
</organism>
<dbReference type="OrthoDB" id="505632at2"/>
<reference evidence="2 3" key="1">
    <citation type="submission" date="2012-06" db="EMBL/GenBank/DDBJ databases">
        <title>Finished chromosome of genome of Cylindrospermum stagnale PCC 7417.</title>
        <authorList>
            <consortium name="US DOE Joint Genome Institute"/>
            <person name="Gugger M."/>
            <person name="Coursin T."/>
            <person name="Rippka R."/>
            <person name="Tandeau De Marsac N."/>
            <person name="Huntemann M."/>
            <person name="Wei C.-L."/>
            <person name="Han J."/>
            <person name="Detter J.C."/>
            <person name="Han C."/>
            <person name="Tapia R."/>
            <person name="Chen A."/>
            <person name="Kyrpides N."/>
            <person name="Mavromatis K."/>
            <person name="Markowitz V."/>
            <person name="Szeto E."/>
            <person name="Ivanova N."/>
            <person name="Pagani I."/>
            <person name="Pati A."/>
            <person name="Goodwin L."/>
            <person name="Nordberg H.P."/>
            <person name="Cantor M.N."/>
            <person name="Hua S.X."/>
            <person name="Woyke T."/>
            <person name="Kerfeld C.A."/>
        </authorList>
    </citation>
    <scope>NUCLEOTIDE SEQUENCE [LARGE SCALE GENOMIC DNA]</scope>
    <source>
        <strain evidence="2 3">PCC 7417</strain>
    </source>
</reference>
<dbReference type="AlphaFoldDB" id="K9WSH7"/>
<feature type="transmembrane region" description="Helical" evidence="1">
    <location>
        <begin position="322"/>
        <end position="342"/>
    </location>
</feature>
<dbReference type="InterPro" id="IPR027417">
    <property type="entry name" value="P-loop_NTPase"/>
</dbReference>
<name>K9WSH7_9NOST</name>
<keyword evidence="3" id="KW-1185">Reference proteome</keyword>
<dbReference type="KEGG" id="csg:Cylst_0404"/>
<evidence type="ECO:0000313" key="3">
    <source>
        <dbReference type="Proteomes" id="UP000010475"/>
    </source>
</evidence>
<dbReference type="SUPFAM" id="SSF52540">
    <property type="entry name" value="P-loop containing nucleoside triphosphate hydrolases"/>
    <property type="match status" value="1"/>
</dbReference>
<dbReference type="Proteomes" id="UP000010475">
    <property type="component" value="Chromosome"/>
</dbReference>
<dbReference type="eggNOG" id="COG1672">
    <property type="taxonomic scope" value="Bacteria"/>
</dbReference>
<gene>
    <name evidence="2" type="ORF">Cylst_0404</name>
</gene>
<protein>
    <submittedName>
        <fullName evidence="2">Putative ATPase (AAA+ superfamily)</fullName>
    </submittedName>
</protein>
<keyword evidence="1" id="KW-0812">Transmembrane</keyword>
<proteinExistence type="predicted"/>
<evidence type="ECO:0000313" key="2">
    <source>
        <dbReference type="EMBL" id="AFZ22754.1"/>
    </source>
</evidence>
<keyword evidence="1" id="KW-1133">Transmembrane helix</keyword>
<keyword evidence="1" id="KW-0472">Membrane</keyword>
<evidence type="ECO:0000256" key="1">
    <source>
        <dbReference type="SAM" id="Phobius"/>
    </source>
</evidence>
<dbReference type="RefSeq" id="WP_015206011.1">
    <property type="nucleotide sequence ID" value="NC_019757.1"/>
</dbReference>